<reference evidence="1 2" key="1">
    <citation type="submission" date="2016-10" db="EMBL/GenBank/DDBJ databases">
        <title>Genome sequence of the ascomycete fungus Penicillium subrubescens.</title>
        <authorList>
            <person name="De Vries R.P."/>
            <person name="Peng M."/>
            <person name="Dilokpimol A."/>
            <person name="Hilden K."/>
            <person name="Makela M.R."/>
            <person name="Grigoriev I."/>
            <person name="Riley R."/>
            <person name="Granchi Z."/>
        </authorList>
    </citation>
    <scope>NUCLEOTIDE SEQUENCE [LARGE SCALE GENOMIC DNA]</scope>
    <source>
        <strain evidence="1 2">CBS 132785</strain>
    </source>
</reference>
<keyword evidence="2" id="KW-1185">Reference proteome</keyword>
<proteinExistence type="predicted"/>
<organism evidence="1 2">
    <name type="scientific">Penicillium subrubescens</name>
    <dbReference type="NCBI Taxonomy" id="1316194"/>
    <lineage>
        <taxon>Eukaryota</taxon>
        <taxon>Fungi</taxon>
        <taxon>Dikarya</taxon>
        <taxon>Ascomycota</taxon>
        <taxon>Pezizomycotina</taxon>
        <taxon>Eurotiomycetes</taxon>
        <taxon>Eurotiomycetidae</taxon>
        <taxon>Eurotiales</taxon>
        <taxon>Aspergillaceae</taxon>
        <taxon>Penicillium</taxon>
    </lineage>
</organism>
<protein>
    <submittedName>
        <fullName evidence="1">Uncharacterized protein</fullName>
    </submittedName>
</protein>
<gene>
    <name evidence="1" type="ORF">PENSUB_7346</name>
</gene>
<accession>A0A1Q5TMA4</accession>
<comment type="caution">
    <text evidence="1">The sequence shown here is derived from an EMBL/GenBank/DDBJ whole genome shotgun (WGS) entry which is preliminary data.</text>
</comment>
<name>A0A1Q5TMA4_9EURO</name>
<evidence type="ECO:0000313" key="1">
    <source>
        <dbReference type="EMBL" id="OKP01356.1"/>
    </source>
</evidence>
<evidence type="ECO:0000313" key="2">
    <source>
        <dbReference type="Proteomes" id="UP000186955"/>
    </source>
</evidence>
<sequence length="149" mass="16893">MKHETRSTCQISSPSLDCWPFVLDSLPRTGGMENKYLNRRGLEERLSIPFSVSVYFHREDGSSVSNVVTKISCEATNRGARIDGSALSWAQAEEVAPIIRKWATEIEYALVNLDRKNSRATMLLEQERVIRQWEARNCCTSDGYDQSSS</sequence>
<dbReference type="Proteomes" id="UP000186955">
    <property type="component" value="Unassembled WGS sequence"/>
</dbReference>
<dbReference type="EMBL" id="MNBE01000639">
    <property type="protein sequence ID" value="OKP01356.1"/>
    <property type="molecule type" value="Genomic_DNA"/>
</dbReference>
<dbReference type="AlphaFoldDB" id="A0A1Q5TMA4"/>